<proteinExistence type="predicted"/>
<dbReference type="PANTHER" id="PTHR34144">
    <property type="entry name" value="CHROMOSOME 8, WHOLE GENOME SHOTGUN SEQUENCE"/>
    <property type="match status" value="1"/>
</dbReference>
<evidence type="ECO:0000313" key="4">
    <source>
        <dbReference type="Proteomes" id="UP001303647"/>
    </source>
</evidence>
<name>A0AAN7HI10_9PEZI</name>
<evidence type="ECO:0000256" key="2">
    <source>
        <dbReference type="SAM" id="SignalP"/>
    </source>
</evidence>
<dbReference type="Proteomes" id="UP001303647">
    <property type="component" value="Unassembled WGS sequence"/>
</dbReference>
<keyword evidence="2" id="KW-0732">Signal</keyword>
<feature type="region of interest" description="Disordered" evidence="1">
    <location>
        <begin position="33"/>
        <end position="84"/>
    </location>
</feature>
<dbReference type="PANTHER" id="PTHR34144:SF5">
    <property type="entry name" value="ALPHA-1,3-MANNOSYLTRANSFERASE CMT1"/>
    <property type="match status" value="1"/>
</dbReference>
<dbReference type="EMBL" id="MU857677">
    <property type="protein sequence ID" value="KAK4246317.1"/>
    <property type="molecule type" value="Genomic_DNA"/>
</dbReference>
<sequence>MRRQPLLLPAACLLLLVVGLYVHRDQVSQFSRPELLKPPAQGEENGVPPPTDAKLSEANPPEPKPSESNAGPVSSETAPDPVTIKPTALPEEKVALYVNAIMTPTVTDLPRLECPELDSARYQELRQTGSDVGIQYYFAINLRQCVGLLPRLIGSVVQTMRFLGPEKCALSIVEGNSKDGTNEVLAALRSELEALGVTYHFSTSNINPKKGNRIKGLAQLRNLALQPLLDTYTDTDTNLLPPPPTVIFLNDVAICPEDILELVLQRRTQQADMVCAMDWTHVGAEPSFYDVWIARGMTGDSFFEIPPDGSWSRAWNLFWNDPASRAALDAHRPFQVFACWNGAVAFTAEPLVRKSLRFRWPREGECFQGEPQLFCKDLWYYGYGKIAVVPAVNLEYTNEKGRKIKQEKGYTSEWVSAPDWKDEAIEWQANPPEKVKCFAGWKKQFFRVWNETQPGT</sequence>
<protein>
    <submittedName>
        <fullName evidence="3">Glycosyltransferase</fullName>
    </submittedName>
</protein>
<dbReference type="InterPro" id="IPR029044">
    <property type="entry name" value="Nucleotide-diphossugar_trans"/>
</dbReference>
<comment type="caution">
    <text evidence="3">The sequence shown here is derived from an EMBL/GenBank/DDBJ whole genome shotgun (WGS) entry which is preliminary data.</text>
</comment>
<feature type="compositionally biased region" description="Polar residues" evidence="1">
    <location>
        <begin position="66"/>
        <end position="77"/>
    </location>
</feature>
<organism evidence="3 4">
    <name type="scientific">Corynascus novoguineensis</name>
    <dbReference type="NCBI Taxonomy" id="1126955"/>
    <lineage>
        <taxon>Eukaryota</taxon>
        <taxon>Fungi</taxon>
        <taxon>Dikarya</taxon>
        <taxon>Ascomycota</taxon>
        <taxon>Pezizomycotina</taxon>
        <taxon>Sordariomycetes</taxon>
        <taxon>Sordariomycetidae</taxon>
        <taxon>Sordariales</taxon>
        <taxon>Chaetomiaceae</taxon>
        <taxon>Corynascus</taxon>
    </lineage>
</organism>
<reference evidence="3" key="2">
    <citation type="submission" date="2023-05" db="EMBL/GenBank/DDBJ databases">
        <authorList>
            <consortium name="Lawrence Berkeley National Laboratory"/>
            <person name="Steindorff A."/>
            <person name="Hensen N."/>
            <person name="Bonometti L."/>
            <person name="Westerberg I."/>
            <person name="Brannstrom I.O."/>
            <person name="Guillou S."/>
            <person name="Cros-Aarteil S."/>
            <person name="Calhoun S."/>
            <person name="Haridas S."/>
            <person name="Kuo A."/>
            <person name="Mondo S."/>
            <person name="Pangilinan J."/>
            <person name="Riley R."/>
            <person name="Labutti K."/>
            <person name="Andreopoulos B."/>
            <person name="Lipzen A."/>
            <person name="Chen C."/>
            <person name="Yanf M."/>
            <person name="Daum C."/>
            <person name="Ng V."/>
            <person name="Clum A."/>
            <person name="Ohm R."/>
            <person name="Martin F."/>
            <person name="Silar P."/>
            <person name="Natvig D."/>
            <person name="Lalanne C."/>
            <person name="Gautier V."/>
            <person name="Ament-Velasquez S.L."/>
            <person name="Kruys A."/>
            <person name="Hutchinson M.I."/>
            <person name="Powell A.J."/>
            <person name="Barry K."/>
            <person name="Miller A.N."/>
            <person name="Grigoriev I.V."/>
            <person name="Debuchy R."/>
            <person name="Gladieux P."/>
            <person name="Thoren M.H."/>
            <person name="Johannesson H."/>
        </authorList>
    </citation>
    <scope>NUCLEOTIDE SEQUENCE</scope>
    <source>
        <strain evidence="3">CBS 359.72</strain>
    </source>
</reference>
<feature type="signal peptide" evidence="2">
    <location>
        <begin position="1"/>
        <end position="19"/>
    </location>
</feature>
<dbReference type="InterPro" id="IPR021047">
    <property type="entry name" value="Mannosyltransferase_CMT1"/>
</dbReference>
<reference evidence="3" key="1">
    <citation type="journal article" date="2023" name="Mol. Phylogenet. Evol.">
        <title>Genome-scale phylogeny and comparative genomics of the fungal order Sordariales.</title>
        <authorList>
            <person name="Hensen N."/>
            <person name="Bonometti L."/>
            <person name="Westerberg I."/>
            <person name="Brannstrom I.O."/>
            <person name="Guillou S."/>
            <person name="Cros-Aarteil S."/>
            <person name="Calhoun S."/>
            <person name="Haridas S."/>
            <person name="Kuo A."/>
            <person name="Mondo S."/>
            <person name="Pangilinan J."/>
            <person name="Riley R."/>
            <person name="LaButti K."/>
            <person name="Andreopoulos B."/>
            <person name="Lipzen A."/>
            <person name="Chen C."/>
            <person name="Yan M."/>
            <person name="Daum C."/>
            <person name="Ng V."/>
            <person name="Clum A."/>
            <person name="Steindorff A."/>
            <person name="Ohm R.A."/>
            <person name="Martin F."/>
            <person name="Silar P."/>
            <person name="Natvig D.O."/>
            <person name="Lalanne C."/>
            <person name="Gautier V."/>
            <person name="Ament-Velasquez S.L."/>
            <person name="Kruys A."/>
            <person name="Hutchinson M.I."/>
            <person name="Powell A.J."/>
            <person name="Barry K."/>
            <person name="Miller A.N."/>
            <person name="Grigoriev I.V."/>
            <person name="Debuchy R."/>
            <person name="Gladieux P."/>
            <person name="Hiltunen Thoren M."/>
            <person name="Johannesson H."/>
        </authorList>
    </citation>
    <scope>NUCLEOTIDE SEQUENCE</scope>
    <source>
        <strain evidence="3">CBS 359.72</strain>
    </source>
</reference>
<dbReference type="AlphaFoldDB" id="A0AAN7HI10"/>
<evidence type="ECO:0000313" key="3">
    <source>
        <dbReference type="EMBL" id="KAK4246317.1"/>
    </source>
</evidence>
<accession>A0AAN7HI10</accession>
<keyword evidence="4" id="KW-1185">Reference proteome</keyword>
<evidence type="ECO:0000256" key="1">
    <source>
        <dbReference type="SAM" id="MobiDB-lite"/>
    </source>
</evidence>
<dbReference type="SUPFAM" id="SSF53448">
    <property type="entry name" value="Nucleotide-diphospho-sugar transferases"/>
    <property type="match status" value="1"/>
</dbReference>
<dbReference type="Pfam" id="PF11735">
    <property type="entry name" value="CAP59_mtransfer"/>
    <property type="match status" value="1"/>
</dbReference>
<gene>
    <name evidence="3" type="ORF">C7999DRAFT_33285</name>
</gene>
<feature type="chain" id="PRO_5043044230" evidence="2">
    <location>
        <begin position="20"/>
        <end position="456"/>
    </location>
</feature>